<accession>A0A2C9LVA5</accession>
<dbReference type="GO" id="GO:1990604">
    <property type="term" value="C:IRE1-TRAF2-ASK1 complex"/>
    <property type="evidence" value="ECO:0007669"/>
    <property type="project" value="TreeGrafter"/>
</dbReference>
<dbReference type="KEGG" id="bgt:106066072"/>
<sequence>PSWIFVDSEGRLRLGGCGIVTKMNNHIMGPSSMIRNEPVRSACWTSSEDLNSDRPQPSMASDIQVAGMLLYFILTGGQHPFGASPLEVEVNLARNSSQMQHISEEANDLVSGMLFPDPSARPTIEHCL</sequence>
<dbReference type="InterPro" id="IPR000719">
    <property type="entry name" value="Prot_kinase_dom"/>
</dbReference>
<dbReference type="GO" id="GO:0051082">
    <property type="term" value="F:unfolded protein binding"/>
    <property type="evidence" value="ECO:0007669"/>
    <property type="project" value="TreeGrafter"/>
</dbReference>
<proteinExistence type="predicted"/>
<dbReference type="VEuPathDB" id="VectorBase:BGLB035399"/>
<reference evidence="2" key="1">
    <citation type="submission" date="2020-05" db="UniProtKB">
        <authorList>
            <consortium name="EnsemblMetazoa"/>
        </authorList>
    </citation>
    <scope>IDENTIFICATION</scope>
    <source>
        <strain evidence="2">BB02</strain>
    </source>
</reference>
<gene>
    <name evidence="2" type="primary">106066072</name>
</gene>
<dbReference type="VEuPathDB" id="VectorBase:BGLAX_040133"/>
<dbReference type="InterPro" id="IPR045133">
    <property type="entry name" value="IRE1/2-like"/>
</dbReference>
<dbReference type="Proteomes" id="UP000076420">
    <property type="component" value="Unassembled WGS sequence"/>
</dbReference>
<dbReference type="InterPro" id="IPR011009">
    <property type="entry name" value="Kinase-like_dom_sf"/>
</dbReference>
<dbReference type="Pfam" id="PF00069">
    <property type="entry name" value="Pkinase"/>
    <property type="match status" value="1"/>
</dbReference>
<organism evidence="2 3">
    <name type="scientific">Biomphalaria glabrata</name>
    <name type="common">Bloodfluke planorb</name>
    <name type="synonym">Freshwater snail</name>
    <dbReference type="NCBI Taxonomy" id="6526"/>
    <lineage>
        <taxon>Eukaryota</taxon>
        <taxon>Metazoa</taxon>
        <taxon>Spiralia</taxon>
        <taxon>Lophotrochozoa</taxon>
        <taxon>Mollusca</taxon>
        <taxon>Gastropoda</taxon>
        <taxon>Heterobranchia</taxon>
        <taxon>Euthyneura</taxon>
        <taxon>Panpulmonata</taxon>
        <taxon>Hygrophila</taxon>
        <taxon>Lymnaeoidea</taxon>
        <taxon>Planorbidae</taxon>
        <taxon>Biomphalaria</taxon>
    </lineage>
</organism>
<dbReference type="PANTHER" id="PTHR13954:SF28">
    <property type="match status" value="1"/>
</dbReference>
<dbReference type="STRING" id="6526.A0A2C9LVA5"/>
<protein>
    <recommendedName>
        <fullName evidence="1">Protein kinase domain-containing protein</fullName>
    </recommendedName>
</protein>
<dbReference type="SUPFAM" id="SSF56112">
    <property type="entry name" value="Protein kinase-like (PK-like)"/>
    <property type="match status" value="1"/>
</dbReference>
<dbReference type="Gene3D" id="1.10.510.10">
    <property type="entry name" value="Transferase(Phosphotransferase) domain 1"/>
    <property type="match status" value="1"/>
</dbReference>
<dbReference type="GO" id="GO:0036498">
    <property type="term" value="P:IRE1-mediated unfolded protein response"/>
    <property type="evidence" value="ECO:0007669"/>
    <property type="project" value="TreeGrafter"/>
</dbReference>
<evidence type="ECO:0000313" key="3">
    <source>
        <dbReference type="Proteomes" id="UP000076420"/>
    </source>
</evidence>
<feature type="domain" description="Protein kinase" evidence="1">
    <location>
        <begin position="1"/>
        <end position="128"/>
    </location>
</feature>
<dbReference type="GO" id="GO:0005524">
    <property type="term" value="F:ATP binding"/>
    <property type="evidence" value="ECO:0007669"/>
    <property type="project" value="InterPro"/>
</dbReference>
<dbReference type="AlphaFoldDB" id="A0A2C9LVA5"/>
<dbReference type="PANTHER" id="PTHR13954">
    <property type="entry name" value="IRE1-RELATED"/>
    <property type="match status" value="1"/>
</dbReference>
<evidence type="ECO:0000313" key="2">
    <source>
        <dbReference type="EnsemblMetazoa" id="BGLB035399-PA"/>
    </source>
</evidence>
<dbReference type="GO" id="GO:0004674">
    <property type="term" value="F:protein serine/threonine kinase activity"/>
    <property type="evidence" value="ECO:0007669"/>
    <property type="project" value="InterPro"/>
</dbReference>
<dbReference type="PROSITE" id="PS50011">
    <property type="entry name" value="PROTEIN_KINASE_DOM"/>
    <property type="match status" value="1"/>
</dbReference>
<dbReference type="GO" id="GO:0070059">
    <property type="term" value="P:intrinsic apoptotic signaling pathway in response to endoplasmic reticulum stress"/>
    <property type="evidence" value="ECO:0007669"/>
    <property type="project" value="TreeGrafter"/>
</dbReference>
<dbReference type="GO" id="GO:0004521">
    <property type="term" value="F:RNA endonuclease activity"/>
    <property type="evidence" value="ECO:0007669"/>
    <property type="project" value="InterPro"/>
</dbReference>
<dbReference type="EnsemblMetazoa" id="BGLB035399-RA">
    <property type="protein sequence ID" value="BGLB035399-PA"/>
    <property type="gene ID" value="BGLB035399"/>
</dbReference>
<name>A0A2C9LVA5_BIOGL</name>
<evidence type="ECO:0000259" key="1">
    <source>
        <dbReference type="PROSITE" id="PS50011"/>
    </source>
</evidence>